<dbReference type="EMBL" id="FBWG01000019">
    <property type="protein sequence ID" value="CUX33910.1"/>
    <property type="molecule type" value="Genomic_DNA"/>
</dbReference>
<organism evidence="1 2">
    <name type="scientific">Agrobacterium deltaense Zutra 3/1</name>
    <dbReference type="NCBI Taxonomy" id="1183427"/>
    <lineage>
        <taxon>Bacteria</taxon>
        <taxon>Pseudomonadati</taxon>
        <taxon>Pseudomonadota</taxon>
        <taxon>Alphaproteobacteria</taxon>
        <taxon>Hyphomicrobiales</taxon>
        <taxon>Rhizobiaceae</taxon>
        <taxon>Rhizobium/Agrobacterium group</taxon>
        <taxon>Agrobacterium</taxon>
    </lineage>
</organism>
<dbReference type="AlphaFoldDB" id="A0A1S7QAU3"/>
<sequence>MLYLPVFTDFRTHNRFALYWML</sequence>
<reference evidence="1 2" key="1">
    <citation type="submission" date="2016-01" db="EMBL/GenBank/DDBJ databases">
        <authorList>
            <person name="Oliw E.H."/>
        </authorList>
    </citation>
    <scope>NUCLEOTIDE SEQUENCE [LARGE SCALE GENOMIC DNA]</scope>
    <source>
        <strain evidence="1 2">Zutra 3-1</strain>
    </source>
</reference>
<dbReference type="Proteomes" id="UP000191987">
    <property type="component" value="Unassembled WGS sequence"/>
</dbReference>
<accession>A0A1S7QAU3</accession>
<name>A0A1S7QAU3_9HYPH</name>
<protein>
    <submittedName>
        <fullName evidence="1">Uncharacterized protein</fullName>
    </submittedName>
</protein>
<evidence type="ECO:0000313" key="1">
    <source>
        <dbReference type="EMBL" id="CUX33910.1"/>
    </source>
</evidence>
<gene>
    <name evidence="1" type="ORF">AGR7C_Cc260337</name>
</gene>
<proteinExistence type="predicted"/>
<evidence type="ECO:0000313" key="2">
    <source>
        <dbReference type="Proteomes" id="UP000191987"/>
    </source>
</evidence>